<proteinExistence type="inferred from homology"/>
<dbReference type="PANTHER" id="PTHR36852:SF1">
    <property type="entry name" value="PROTEIN GVPL 2"/>
    <property type="match status" value="1"/>
</dbReference>
<accession>A0ABS4HD25</accession>
<dbReference type="Proteomes" id="UP001519328">
    <property type="component" value="Unassembled WGS sequence"/>
</dbReference>
<comment type="subcellular location">
    <subcellularLocation>
        <location evidence="2">Gas vesicle</location>
    </subcellularLocation>
</comment>
<keyword evidence="5" id="KW-1185">Reference proteome</keyword>
<evidence type="ECO:0000313" key="5">
    <source>
        <dbReference type="Proteomes" id="UP001519328"/>
    </source>
</evidence>
<keyword evidence="1" id="KW-0304">Gas vesicle</keyword>
<dbReference type="Pfam" id="PF06386">
    <property type="entry name" value="GvpL_GvpF"/>
    <property type="match status" value="1"/>
</dbReference>
<evidence type="ECO:0000256" key="3">
    <source>
        <dbReference type="ARBA" id="ARBA00035643"/>
    </source>
</evidence>
<evidence type="ECO:0000256" key="2">
    <source>
        <dbReference type="ARBA" id="ARBA00035108"/>
    </source>
</evidence>
<sequence>MSDLIYVYGIINENQTPPVFKGIDGERDAHTISLGKVDAVVCDVSQQEFGEEALQQKVEQADWLHEKAFHHHEALMKLYEYCTVIPMKFGTIYKSFENLERTIAKHCDQLIESLEVLVDKEEWNFKIYCNNEKLREGIAIHNPTVESKKEEIAGLSPGRQYLEKRKLSQLVNQELEKEKESFSTLVHDSLQAFSVSSEVKKNWNKDVTGRNEEMSWNSVYLIQKNQVESYLDHIKELQKKWEDSGWMLEATGPWPAYHFVALPKSEGTR</sequence>
<gene>
    <name evidence="4" type="ORF">J2Z82_001756</name>
</gene>
<evidence type="ECO:0000256" key="1">
    <source>
        <dbReference type="ARBA" id="ARBA00022987"/>
    </source>
</evidence>
<reference evidence="4 5" key="1">
    <citation type="submission" date="2021-03" db="EMBL/GenBank/DDBJ databases">
        <title>Genomic Encyclopedia of Type Strains, Phase IV (KMG-IV): sequencing the most valuable type-strain genomes for metagenomic binning, comparative biology and taxonomic classification.</title>
        <authorList>
            <person name="Goeker M."/>
        </authorList>
    </citation>
    <scope>NUCLEOTIDE SEQUENCE [LARGE SCALE GENOMIC DNA]</scope>
    <source>
        <strain evidence="4 5">DSM 21085</strain>
    </source>
</reference>
<evidence type="ECO:0000313" key="4">
    <source>
        <dbReference type="EMBL" id="MBP1948819.1"/>
    </source>
</evidence>
<name>A0ABS4HD25_9BACI</name>
<organism evidence="4 5">
    <name type="scientific">Virgibacillus litoralis</name>
    <dbReference type="NCBI Taxonomy" id="578221"/>
    <lineage>
        <taxon>Bacteria</taxon>
        <taxon>Bacillati</taxon>
        <taxon>Bacillota</taxon>
        <taxon>Bacilli</taxon>
        <taxon>Bacillales</taxon>
        <taxon>Bacillaceae</taxon>
        <taxon>Virgibacillus</taxon>
    </lineage>
</organism>
<evidence type="ECO:0008006" key="6">
    <source>
        <dbReference type="Google" id="ProtNLM"/>
    </source>
</evidence>
<comment type="similarity">
    <text evidence="3">Belongs to the gas vesicle GvpF/GvpL family.</text>
</comment>
<comment type="caution">
    <text evidence="4">The sequence shown here is derived from an EMBL/GenBank/DDBJ whole genome shotgun (WGS) entry which is preliminary data.</text>
</comment>
<dbReference type="PANTHER" id="PTHR36852">
    <property type="entry name" value="PROTEIN GVPL 2"/>
    <property type="match status" value="1"/>
</dbReference>
<dbReference type="EMBL" id="JAGGKK010000008">
    <property type="protein sequence ID" value="MBP1948819.1"/>
    <property type="molecule type" value="Genomic_DNA"/>
</dbReference>
<dbReference type="RefSeq" id="WP_209480375.1">
    <property type="nucleotide sequence ID" value="NZ_JAGGKK010000008.1"/>
</dbReference>
<dbReference type="InterPro" id="IPR009430">
    <property type="entry name" value="GvpL/GvpF"/>
</dbReference>
<protein>
    <recommendedName>
        <fullName evidence="6">Gas vesicle protein GvpL</fullName>
    </recommendedName>
</protein>